<dbReference type="Gene3D" id="4.10.280.10">
    <property type="entry name" value="Helix-loop-helix DNA-binding domain"/>
    <property type="match status" value="1"/>
</dbReference>
<feature type="compositionally biased region" description="Basic and acidic residues" evidence="6">
    <location>
        <begin position="256"/>
        <end position="279"/>
    </location>
</feature>
<evidence type="ECO:0000259" key="7">
    <source>
        <dbReference type="PROSITE" id="PS50888"/>
    </source>
</evidence>
<dbReference type="GO" id="GO:0005634">
    <property type="term" value="C:nucleus"/>
    <property type="evidence" value="ECO:0007669"/>
    <property type="project" value="UniProtKB-SubCell"/>
</dbReference>
<dbReference type="RefSeq" id="XP_023000618.1">
    <property type="nucleotide sequence ID" value="XM_023144850.1"/>
</dbReference>
<evidence type="ECO:0000256" key="2">
    <source>
        <dbReference type="ARBA" id="ARBA00023015"/>
    </source>
</evidence>
<dbReference type="Pfam" id="PF00010">
    <property type="entry name" value="HLH"/>
    <property type="match status" value="1"/>
</dbReference>
<dbReference type="InterPro" id="IPR011598">
    <property type="entry name" value="bHLH_dom"/>
</dbReference>
<name>A0A6J1KN46_CUCMA</name>
<evidence type="ECO:0000256" key="5">
    <source>
        <dbReference type="ARBA" id="ARBA00023242"/>
    </source>
</evidence>
<evidence type="ECO:0000256" key="6">
    <source>
        <dbReference type="SAM" id="MobiDB-lite"/>
    </source>
</evidence>
<keyword evidence="4" id="KW-0804">Transcription</keyword>
<evidence type="ECO:0000256" key="1">
    <source>
        <dbReference type="ARBA" id="ARBA00004123"/>
    </source>
</evidence>
<sequence>MSQCVPNWDLSASAAPPPFHANSTPHDVVPTFEYEVAELTWENGQLAMHGLGFPRVTGKIQYGGGGGGGGGCKNTWDNKPARASGTLESLVNQGTCHGEIIGFNGHCGDGGTDLVPWFSDHHRQTSLTPAAMDAMVPCEAGKAPAESSDIRVATRVENEKGRMIHEKQGRVMARVVHSSTEWSGCRNQMKVSGNAAKFGGESGKKVTSDTRDSDFSVVRGGGGGLSVTTARSQDSMNNTRSGKICIKTATVTATATDDRDSVCHSTHEVEEEDRHKENPKSSVSTKRSRAAAIHNQSERKRRDKINQRLKTLQNLVPNSNKTNKASILDEVIEYLKQLQAQVQMMSKMSMPMMVPMALHQQLPLASLMSPMGMAGMGMGLGMDHLNMIANRSALAAGMSPLLHPTAFMPTAAWDRGTADHIQPLPTDPLSTFLACQSQPMAMEAYNRIAMMFQQHSSMAGASKN</sequence>
<dbReference type="CDD" id="cd11445">
    <property type="entry name" value="bHLH_AtPIF_like"/>
    <property type="match status" value="1"/>
</dbReference>
<proteinExistence type="predicted"/>
<feature type="region of interest" description="Disordered" evidence="6">
    <location>
        <begin position="255"/>
        <end position="304"/>
    </location>
</feature>
<evidence type="ECO:0000313" key="9">
    <source>
        <dbReference type="RefSeq" id="XP_023000618.1"/>
    </source>
</evidence>
<dbReference type="Proteomes" id="UP000504608">
    <property type="component" value="Unplaced"/>
</dbReference>
<dbReference type="OrthoDB" id="71302at2759"/>
<gene>
    <name evidence="9" type="primary">LOC111494858</name>
</gene>
<comment type="subcellular location">
    <subcellularLocation>
        <location evidence="1">Nucleus</location>
    </subcellularLocation>
</comment>
<dbReference type="GO" id="GO:0046983">
    <property type="term" value="F:protein dimerization activity"/>
    <property type="evidence" value="ECO:0007669"/>
    <property type="project" value="InterPro"/>
</dbReference>
<dbReference type="InterPro" id="IPR047265">
    <property type="entry name" value="PIF1-like_bHLH"/>
</dbReference>
<accession>A0A6J1KN46</accession>
<reference evidence="9" key="1">
    <citation type="submission" date="2025-08" db="UniProtKB">
        <authorList>
            <consortium name="RefSeq"/>
        </authorList>
    </citation>
    <scope>IDENTIFICATION</scope>
    <source>
        <tissue evidence="9">Young leaves</tissue>
    </source>
</reference>
<evidence type="ECO:0000256" key="3">
    <source>
        <dbReference type="ARBA" id="ARBA00023125"/>
    </source>
</evidence>
<dbReference type="PROSITE" id="PS50888">
    <property type="entry name" value="BHLH"/>
    <property type="match status" value="1"/>
</dbReference>
<evidence type="ECO:0000256" key="4">
    <source>
        <dbReference type="ARBA" id="ARBA00023163"/>
    </source>
</evidence>
<dbReference type="AlphaFoldDB" id="A0A6J1KN46"/>
<dbReference type="InterPro" id="IPR031066">
    <property type="entry name" value="bHLH_ALC-like_plant"/>
</dbReference>
<dbReference type="SMART" id="SM00353">
    <property type="entry name" value="HLH"/>
    <property type="match status" value="1"/>
</dbReference>
<keyword evidence="3" id="KW-0238">DNA-binding</keyword>
<dbReference type="GeneID" id="111494858"/>
<keyword evidence="2" id="KW-0805">Transcription regulation</keyword>
<dbReference type="PANTHER" id="PTHR45855">
    <property type="entry name" value="TRANSCRIPTION FACTOR PIF1-RELATED"/>
    <property type="match status" value="1"/>
</dbReference>
<evidence type="ECO:0000313" key="8">
    <source>
        <dbReference type="Proteomes" id="UP000504608"/>
    </source>
</evidence>
<dbReference type="FunFam" id="4.10.280.10:FF:000059">
    <property type="entry name" value="transcription factor UNE10 isoform X1"/>
    <property type="match status" value="1"/>
</dbReference>
<feature type="domain" description="BHLH" evidence="7">
    <location>
        <begin position="289"/>
        <end position="338"/>
    </location>
</feature>
<keyword evidence="8" id="KW-1185">Reference proteome</keyword>
<dbReference type="InterPro" id="IPR036638">
    <property type="entry name" value="HLH_DNA-bd_sf"/>
</dbReference>
<dbReference type="GO" id="GO:0003677">
    <property type="term" value="F:DNA binding"/>
    <property type="evidence" value="ECO:0007669"/>
    <property type="project" value="UniProtKB-KW"/>
</dbReference>
<dbReference type="KEGG" id="cmax:111494858"/>
<keyword evidence="5" id="KW-0539">Nucleus</keyword>
<protein>
    <submittedName>
        <fullName evidence="9">Transcription factor UNE10-like</fullName>
    </submittedName>
</protein>
<organism evidence="8 9">
    <name type="scientific">Cucurbita maxima</name>
    <name type="common">Pumpkin</name>
    <name type="synonym">Winter squash</name>
    <dbReference type="NCBI Taxonomy" id="3661"/>
    <lineage>
        <taxon>Eukaryota</taxon>
        <taxon>Viridiplantae</taxon>
        <taxon>Streptophyta</taxon>
        <taxon>Embryophyta</taxon>
        <taxon>Tracheophyta</taxon>
        <taxon>Spermatophyta</taxon>
        <taxon>Magnoliopsida</taxon>
        <taxon>eudicotyledons</taxon>
        <taxon>Gunneridae</taxon>
        <taxon>Pentapetalae</taxon>
        <taxon>rosids</taxon>
        <taxon>fabids</taxon>
        <taxon>Cucurbitales</taxon>
        <taxon>Cucurbitaceae</taxon>
        <taxon>Cucurbiteae</taxon>
        <taxon>Cucurbita</taxon>
    </lineage>
</organism>
<dbReference type="SUPFAM" id="SSF47459">
    <property type="entry name" value="HLH, helix-loop-helix DNA-binding domain"/>
    <property type="match status" value="1"/>
</dbReference>
<dbReference type="PANTHER" id="PTHR45855:SF23">
    <property type="entry name" value="TRANSCRIPTION FACTOR MEE8-RELATED"/>
    <property type="match status" value="1"/>
</dbReference>